<proteinExistence type="predicted"/>
<comment type="caution">
    <text evidence="4">The sequence shown here is derived from an EMBL/GenBank/DDBJ whole genome shotgun (WGS) entry which is preliminary data.</text>
</comment>
<dbReference type="PANTHER" id="PTHR13504:SF38">
    <property type="entry name" value="FIDO DOMAIN-CONTAINING PROTEIN"/>
    <property type="match status" value="1"/>
</dbReference>
<sequence>MKSLENSYIENYRFSQSIISSIGLIREYKGKETLYIKQSPDVLEKLLEIAIIQSAESSNRIEGISVPHDRVEKLIRENTAPRNRSEQEVAGYRDVLNLIHQSHQDIPLTENVILQFHSMLYRYTTIKAGFFKKTDNKIVERKTDGSEIIRFMPLSWQETPEAMKKLLLLYNSYCKAQSYDSLILVPLIIFDFLCIHPFLDGNGRIARLLTLLLLYQNGYHVGKYISIEKIIEESKESYYDALEYSSKGWHDGDHDILPWLEYFYGTLIAAYKEFENRVGVFIGKGSKTEQIMAVIERFIMPFSIKNVEEACPNISRDMIRKVLRQMRDTGDLEATSKGRGARWRKKRG</sequence>
<evidence type="ECO:0000259" key="3">
    <source>
        <dbReference type="PROSITE" id="PS51459"/>
    </source>
</evidence>
<evidence type="ECO:0000256" key="1">
    <source>
        <dbReference type="PIRSR" id="PIRSR640198-1"/>
    </source>
</evidence>
<dbReference type="PANTHER" id="PTHR13504">
    <property type="entry name" value="FIDO DOMAIN-CONTAINING PROTEIN DDB_G0283145"/>
    <property type="match status" value="1"/>
</dbReference>
<dbReference type="InterPro" id="IPR036597">
    <property type="entry name" value="Fido-like_dom_sf"/>
</dbReference>
<feature type="active site" evidence="1">
    <location>
        <position position="196"/>
    </location>
</feature>
<dbReference type="InterPro" id="IPR040198">
    <property type="entry name" value="Fido_containing"/>
</dbReference>
<accession>A0A1F5V5V4</accession>
<name>A0A1F5V5V4_9BACT</name>
<dbReference type="AlphaFoldDB" id="A0A1F5V5V4"/>
<feature type="binding site" evidence="2">
    <location>
        <begin position="200"/>
        <end position="207"/>
    </location>
    <ligand>
        <name>ATP</name>
        <dbReference type="ChEBI" id="CHEBI:30616"/>
    </ligand>
</feature>
<evidence type="ECO:0000256" key="2">
    <source>
        <dbReference type="PIRSR" id="PIRSR640198-2"/>
    </source>
</evidence>
<evidence type="ECO:0000313" key="5">
    <source>
        <dbReference type="Proteomes" id="UP000178943"/>
    </source>
</evidence>
<dbReference type="STRING" id="1817863.A2Y62_09875"/>
<dbReference type="GO" id="GO:0005524">
    <property type="term" value="F:ATP binding"/>
    <property type="evidence" value="ECO:0007669"/>
    <property type="project" value="UniProtKB-KW"/>
</dbReference>
<dbReference type="PROSITE" id="PS51459">
    <property type="entry name" value="FIDO"/>
    <property type="match status" value="1"/>
</dbReference>
<evidence type="ECO:0000313" key="4">
    <source>
        <dbReference type="EMBL" id="OGF58794.1"/>
    </source>
</evidence>
<gene>
    <name evidence="4" type="ORF">A2Y62_09875</name>
</gene>
<keyword evidence="2" id="KW-0547">Nucleotide-binding</keyword>
<feature type="domain" description="Fido" evidence="3">
    <location>
        <begin position="108"/>
        <end position="265"/>
    </location>
</feature>
<dbReference type="Pfam" id="PF02661">
    <property type="entry name" value="Fic"/>
    <property type="match status" value="1"/>
</dbReference>
<dbReference type="InterPro" id="IPR003812">
    <property type="entry name" value="Fido"/>
</dbReference>
<dbReference type="Gene3D" id="1.10.3290.10">
    <property type="entry name" value="Fido-like domain"/>
    <property type="match status" value="1"/>
</dbReference>
<organism evidence="4 5">
    <name type="scientific">Candidatus Fischerbacteria bacterium RBG_13_37_8</name>
    <dbReference type="NCBI Taxonomy" id="1817863"/>
    <lineage>
        <taxon>Bacteria</taxon>
        <taxon>Candidatus Fischeribacteriota</taxon>
    </lineage>
</organism>
<dbReference type="Proteomes" id="UP000178943">
    <property type="component" value="Unassembled WGS sequence"/>
</dbReference>
<protein>
    <submittedName>
        <fullName evidence="4">Cell filamentation protein Fic</fullName>
    </submittedName>
</protein>
<keyword evidence="2" id="KW-0067">ATP-binding</keyword>
<feature type="binding site" evidence="2">
    <location>
        <begin position="238"/>
        <end position="239"/>
    </location>
    <ligand>
        <name>ATP</name>
        <dbReference type="ChEBI" id="CHEBI:30616"/>
    </ligand>
</feature>
<dbReference type="EMBL" id="MFGW01000232">
    <property type="protein sequence ID" value="OGF58794.1"/>
    <property type="molecule type" value="Genomic_DNA"/>
</dbReference>
<dbReference type="SUPFAM" id="SSF140931">
    <property type="entry name" value="Fic-like"/>
    <property type="match status" value="1"/>
</dbReference>
<reference evidence="4 5" key="1">
    <citation type="journal article" date="2016" name="Nat. Commun.">
        <title>Thousands of microbial genomes shed light on interconnected biogeochemical processes in an aquifer system.</title>
        <authorList>
            <person name="Anantharaman K."/>
            <person name="Brown C.T."/>
            <person name="Hug L.A."/>
            <person name="Sharon I."/>
            <person name="Castelle C.J."/>
            <person name="Probst A.J."/>
            <person name="Thomas B.C."/>
            <person name="Singh A."/>
            <person name="Wilkins M.J."/>
            <person name="Karaoz U."/>
            <person name="Brodie E.L."/>
            <person name="Williams K.H."/>
            <person name="Hubbard S.S."/>
            <person name="Banfield J.F."/>
        </authorList>
    </citation>
    <scope>NUCLEOTIDE SEQUENCE [LARGE SCALE GENOMIC DNA]</scope>
</reference>